<feature type="compositionally biased region" description="Polar residues" evidence="1">
    <location>
        <begin position="73"/>
        <end position="98"/>
    </location>
</feature>
<feature type="chain" id="PRO_5034881226" evidence="2">
    <location>
        <begin position="26"/>
        <end position="127"/>
    </location>
</feature>
<keyword evidence="2" id="KW-0732">Signal</keyword>
<feature type="compositionally biased region" description="Low complexity" evidence="1">
    <location>
        <begin position="63"/>
        <end position="72"/>
    </location>
</feature>
<evidence type="ECO:0000256" key="1">
    <source>
        <dbReference type="SAM" id="MobiDB-lite"/>
    </source>
</evidence>
<proteinExistence type="predicted"/>
<reference evidence="3" key="2">
    <citation type="submission" date="2020-05" db="EMBL/GenBank/DDBJ databases">
        <authorList>
            <person name="Kim H.-S."/>
            <person name="Proctor R.H."/>
            <person name="Brown D.W."/>
        </authorList>
    </citation>
    <scope>NUCLEOTIDE SEQUENCE</scope>
    <source>
        <strain evidence="3">NRRL 45417</strain>
    </source>
</reference>
<name>A0A8H4X0F3_9HYPO</name>
<gene>
    <name evidence="3" type="ORF">FGADI_3694</name>
</gene>
<organism evidence="3 4">
    <name type="scientific">Fusarium gaditjirri</name>
    <dbReference type="NCBI Taxonomy" id="282569"/>
    <lineage>
        <taxon>Eukaryota</taxon>
        <taxon>Fungi</taxon>
        <taxon>Dikarya</taxon>
        <taxon>Ascomycota</taxon>
        <taxon>Pezizomycotina</taxon>
        <taxon>Sordariomycetes</taxon>
        <taxon>Hypocreomycetidae</taxon>
        <taxon>Hypocreales</taxon>
        <taxon>Nectriaceae</taxon>
        <taxon>Fusarium</taxon>
        <taxon>Fusarium nisikadoi species complex</taxon>
    </lineage>
</organism>
<evidence type="ECO:0000313" key="4">
    <source>
        <dbReference type="Proteomes" id="UP000604273"/>
    </source>
</evidence>
<dbReference type="AlphaFoldDB" id="A0A8H4X0F3"/>
<dbReference type="EMBL" id="JABFAI010000081">
    <property type="protein sequence ID" value="KAF4956705.1"/>
    <property type="molecule type" value="Genomic_DNA"/>
</dbReference>
<evidence type="ECO:0000313" key="3">
    <source>
        <dbReference type="EMBL" id="KAF4956705.1"/>
    </source>
</evidence>
<dbReference type="Proteomes" id="UP000604273">
    <property type="component" value="Unassembled WGS sequence"/>
</dbReference>
<comment type="caution">
    <text evidence="3">The sequence shown here is derived from an EMBL/GenBank/DDBJ whole genome shotgun (WGS) entry which is preliminary data.</text>
</comment>
<feature type="region of interest" description="Disordered" evidence="1">
    <location>
        <begin position="63"/>
        <end position="127"/>
    </location>
</feature>
<feature type="signal peptide" evidence="2">
    <location>
        <begin position="1"/>
        <end position="25"/>
    </location>
</feature>
<dbReference type="OrthoDB" id="266334at2759"/>
<protein>
    <submittedName>
        <fullName evidence="3">Uncharacterized protein</fullName>
    </submittedName>
</protein>
<reference evidence="3" key="1">
    <citation type="journal article" date="2020" name="BMC Genomics">
        <title>Correction to: Identification and distribution of gene clusters required for synthesis of sphingolipid metabolism inhibitors in diverse species of the filamentous fungus Fusarium.</title>
        <authorList>
            <person name="Kim H.S."/>
            <person name="Lohmar J.M."/>
            <person name="Busman M."/>
            <person name="Brown D.W."/>
            <person name="Naumann T.A."/>
            <person name="Divon H.H."/>
            <person name="Lysoe E."/>
            <person name="Uhlig S."/>
            <person name="Proctor R.H."/>
        </authorList>
    </citation>
    <scope>NUCLEOTIDE SEQUENCE</scope>
    <source>
        <strain evidence="3">NRRL 45417</strain>
    </source>
</reference>
<accession>A0A8H4X0F3</accession>
<feature type="non-terminal residue" evidence="3">
    <location>
        <position position="127"/>
    </location>
</feature>
<sequence length="127" mass="13171">MPSLGSALLRSLALIAAWTQAQTEAQSHEPNAIPDPIDLTCDARTINYITHTLPQACLTSSWTSTAVSATPSDANSTSDASPDATQSDAPPPNTQSELPSPFPSHPQPAASTATPPKKEPEDAAAVR</sequence>
<keyword evidence="4" id="KW-1185">Reference proteome</keyword>
<evidence type="ECO:0000256" key="2">
    <source>
        <dbReference type="SAM" id="SignalP"/>
    </source>
</evidence>